<gene>
    <name evidence="2" type="primary">SETBP1</name>
    <name evidence="4" type="synonym">LOC105272518</name>
    <name evidence="2" type="ORF">g.17381</name>
</gene>
<evidence type="ECO:0000313" key="2">
    <source>
        <dbReference type="EMBL" id="JAG76440.1"/>
    </source>
</evidence>
<dbReference type="GeneID" id="105272518"/>
<evidence type="ECO:0000256" key="1">
    <source>
        <dbReference type="SAM" id="MobiDB-lite"/>
    </source>
</evidence>
<feature type="compositionally biased region" description="Polar residues" evidence="1">
    <location>
        <begin position="260"/>
        <end position="271"/>
    </location>
</feature>
<dbReference type="Proteomes" id="UP000694866">
    <property type="component" value="Unplaced"/>
</dbReference>
<reference evidence="4" key="2">
    <citation type="submission" date="2025-04" db="UniProtKB">
        <authorList>
            <consortium name="RefSeq"/>
        </authorList>
    </citation>
    <scope>IDENTIFICATION</scope>
    <source>
        <strain evidence="4">USDA-PBARC FA_bdor</strain>
        <tissue evidence="4">Whole organism</tissue>
    </source>
</reference>
<dbReference type="EMBL" id="GBYB01006673">
    <property type="protein sequence ID" value="JAG76440.1"/>
    <property type="molecule type" value="Transcribed_RNA"/>
</dbReference>
<dbReference type="KEGG" id="fas:105272518"/>
<evidence type="ECO:0000313" key="3">
    <source>
        <dbReference type="Proteomes" id="UP000694866"/>
    </source>
</evidence>
<feature type="compositionally biased region" description="Basic and acidic residues" evidence="1">
    <location>
        <begin position="210"/>
        <end position="225"/>
    </location>
</feature>
<sequence length="306" mass="34593">MNATNITSTYQADYEWPYVKNILGPSVNFEITPQLSQISEGVACNKSLREKFGEDEREMPLKSDSYEWSRLGPMGFLLEPKLYPVNTNIDLCAGKSMKCNDAKIWMNTVGESANLQEPTMPGYDTLRIIHEDRLKSTYQIDYDHLVEYPYIEYDKIQLERKPSEIKCRVPVKLPSIGGHRIPGRPGITTFPPPPDNLPTKKNLGTRKKITPREAPESKVNQDSKARGKITKMPEGLSKPQRKGHPKPSGKVSGKSPGKFVQTTTGNALNTQIPPWTTEYWDVICFTADEIMKNRLLCTTKKCKEGK</sequence>
<name>A0A0C9PYS0_9HYME</name>
<feature type="compositionally biased region" description="Low complexity" evidence="1">
    <location>
        <begin position="176"/>
        <end position="187"/>
    </location>
</feature>
<protein>
    <submittedName>
        <fullName evidence="2">SETBP1 protein</fullName>
    </submittedName>
    <submittedName>
        <fullName evidence="4">Uncharacterized protein isoform X1</fullName>
    </submittedName>
</protein>
<dbReference type="OrthoDB" id="686784at2759"/>
<accession>A0A0C9PYS0</accession>
<accession>A0A9R1U8L7</accession>
<reference evidence="2" key="1">
    <citation type="submission" date="2015-01" db="EMBL/GenBank/DDBJ databases">
        <title>Transcriptome Assembly of Fopius arisanus.</title>
        <authorList>
            <person name="Geib S."/>
        </authorList>
    </citation>
    <scope>NUCLEOTIDE SEQUENCE</scope>
</reference>
<dbReference type="RefSeq" id="XP_011312986.1">
    <property type="nucleotide sequence ID" value="XM_011314684.1"/>
</dbReference>
<dbReference type="AlphaFoldDB" id="A0A0C9PYS0"/>
<keyword evidence="3" id="KW-1185">Reference proteome</keyword>
<organism evidence="2">
    <name type="scientific">Fopius arisanus</name>
    <dbReference type="NCBI Taxonomy" id="64838"/>
    <lineage>
        <taxon>Eukaryota</taxon>
        <taxon>Metazoa</taxon>
        <taxon>Ecdysozoa</taxon>
        <taxon>Arthropoda</taxon>
        <taxon>Hexapoda</taxon>
        <taxon>Insecta</taxon>
        <taxon>Pterygota</taxon>
        <taxon>Neoptera</taxon>
        <taxon>Endopterygota</taxon>
        <taxon>Hymenoptera</taxon>
        <taxon>Apocrita</taxon>
        <taxon>Ichneumonoidea</taxon>
        <taxon>Braconidae</taxon>
        <taxon>Opiinae</taxon>
        <taxon>Fopius</taxon>
    </lineage>
</organism>
<feature type="region of interest" description="Disordered" evidence="1">
    <location>
        <begin position="176"/>
        <end position="271"/>
    </location>
</feature>
<evidence type="ECO:0000313" key="4">
    <source>
        <dbReference type="RefSeq" id="XP_011312986.1"/>
    </source>
</evidence>
<proteinExistence type="predicted"/>